<reference evidence="2 3" key="1">
    <citation type="submission" date="2014-09" db="EMBL/GenBank/DDBJ databases">
        <authorList>
            <person name="Regsiter A."/>
        </authorList>
    </citation>
    <scope>NUCLEOTIDE SEQUENCE [LARGE SCALE GENOMIC DNA]</scope>
</reference>
<dbReference type="Gene3D" id="2.30.42.10">
    <property type="match status" value="1"/>
</dbReference>
<feature type="region of interest" description="Disordered" evidence="1">
    <location>
        <begin position="1"/>
        <end position="24"/>
    </location>
</feature>
<dbReference type="AlphaFoldDB" id="A0A0U5BXH7"/>
<evidence type="ECO:0000313" key="3">
    <source>
        <dbReference type="Proteomes" id="UP000052230"/>
    </source>
</evidence>
<dbReference type="EMBL" id="CCXZ01000182">
    <property type="protein sequence ID" value="CEG18403.1"/>
    <property type="molecule type" value="Genomic_DNA"/>
</dbReference>
<evidence type="ECO:0000256" key="1">
    <source>
        <dbReference type="SAM" id="MobiDB-lite"/>
    </source>
</evidence>
<name>A0A0U5BXH7_XANCI</name>
<organism evidence="2 3">
    <name type="scientific">Xanthomonas citri pv. citri</name>
    <dbReference type="NCBI Taxonomy" id="611301"/>
    <lineage>
        <taxon>Bacteria</taxon>
        <taxon>Pseudomonadati</taxon>
        <taxon>Pseudomonadota</taxon>
        <taxon>Gammaproteobacteria</taxon>
        <taxon>Lysobacterales</taxon>
        <taxon>Lysobacteraceae</taxon>
        <taxon>Xanthomonas</taxon>
    </lineage>
</organism>
<sequence length="177" mass="18454">MMAGVDSPSLGDGEQPGSPSTVRFYPRYEPDSLMPCSLASSALIALTACCLFHPGQAGAATQAHAASASSSTSMQEVLAIDDTRLNWRHNDQILELVASSDGLLVTQASASLSLQLQRGDRVRTAGRTEITTVATLLAALRAAAGNPIAVDVMRDGVQVHLIWTAATYTPLLPPAAP</sequence>
<dbReference type="InterPro" id="IPR036034">
    <property type="entry name" value="PDZ_sf"/>
</dbReference>
<accession>A0A0U5BXH7</accession>
<protein>
    <submittedName>
        <fullName evidence="2">Uncharacterized protein</fullName>
    </submittedName>
</protein>
<evidence type="ECO:0000313" key="2">
    <source>
        <dbReference type="EMBL" id="CEG18403.1"/>
    </source>
</evidence>
<keyword evidence="3" id="KW-1185">Reference proteome</keyword>
<dbReference type="SUPFAM" id="SSF50156">
    <property type="entry name" value="PDZ domain-like"/>
    <property type="match status" value="1"/>
</dbReference>
<comment type="caution">
    <text evidence="2">The sequence shown here is derived from an EMBL/GenBank/DDBJ whole genome shotgun (WGS) entry which is preliminary data.</text>
</comment>
<gene>
    <name evidence="2" type="ORF">XAC3562_840055</name>
</gene>
<proteinExistence type="predicted"/>
<dbReference type="Proteomes" id="UP000052230">
    <property type="component" value="Unassembled WGS sequence"/>
</dbReference>